<gene>
    <name evidence="3" type="primary">rpiA</name>
    <name evidence="4" type="ORF">SAMN05421647_109200</name>
</gene>
<comment type="similarity">
    <text evidence="3">Belongs to the ribose 5-phosphate isomerase family.</text>
</comment>
<dbReference type="GO" id="GO:0004751">
    <property type="term" value="F:ribose-5-phosphate isomerase activity"/>
    <property type="evidence" value="ECO:0007669"/>
    <property type="project" value="UniProtKB-UniRule"/>
</dbReference>
<dbReference type="Pfam" id="PF06026">
    <property type="entry name" value="Rib_5-P_isom_A"/>
    <property type="match status" value="1"/>
</dbReference>
<dbReference type="InterPro" id="IPR037171">
    <property type="entry name" value="NagB/RpiA_transferase-like"/>
</dbReference>
<feature type="binding site" evidence="3">
    <location>
        <position position="159"/>
    </location>
    <ligand>
        <name>substrate</name>
    </ligand>
</feature>
<evidence type="ECO:0000256" key="1">
    <source>
        <dbReference type="ARBA" id="ARBA00001713"/>
    </source>
</evidence>
<reference evidence="4 5" key="1">
    <citation type="submission" date="2017-01" db="EMBL/GenBank/DDBJ databases">
        <authorList>
            <person name="Mah S.A."/>
            <person name="Swanson W.J."/>
            <person name="Moy G.W."/>
            <person name="Vacquier V.D."/>
        </authorList>
    </citation>
    <scope>NUCLEOTIDE SEQUENCE [LARGE SCALE GENOMIC DNA]</scope>
    <source>
        <strain evidence="4 5">DSM 7027</strain>
    </source>
</reference>
<dbReference type="AlphaFoldDB" id="A0A1N6VYY7"/>
<dbReference type="HAMAP" id="MF_00170">
    <property type="entry name" value="Rib_5P_isom_A"/>
    <property type="match status" value="1"/>
</dbReference>
<keyword evidence="2 3" id="KW-0413">Isomerase</keyword>
<dbReference type="Gene3D" id="3.40.50.1360">
    <property type="match status" value="1"/>
</dbReference>
<dbReference type="EMBL" id="FTMN01000009">
    <property type="protein sequence ID" value="SIQ82975.1"/>
    <property type="molecule type" value="Genomic_DNA"/>
</dbReference>
<dbReference type="UniPathway" id="UPA00115">
    <property type="reaction ID" value="UER00412"/>
</dbReference>
<evidence type="ECO:0000313" key="4">
    <source>
        <dbReference type="EMBL" id="SIQ82975.1"/>
    </source>
</evidence>
<feature type="binding site" evidence="3">
    <location>
        <begin position="132"/>
        <end position="135"/>
    </location>
    <ligand>
        <name>substrate</name>
    </ligand>
</feature>
<comment type="function">
    <text evidence="3">Catalyzes the reversible conversion of ribose-5-phosphate to ribulose 5-phosphate.</text>
</comment>
<comment type="catalytic activity">
    <reaction evidence="1 3">
        <text>aldehydo-D-ribose 5-phosphate = D-ribulose 5-phosphate</text>
        <dbReference type="Rhea" id="RHEA:14657"/>
        <dbReference type="ChEBI" id="CHEBI:58121"/>
        <dbReference type="ChEBI" id="CHEBI:58273"/>
        <dbReference type="EC" id="5.3.1.6"/>
    </reaction>
</comment>
<feature type="active site" description="Proton acceptor" evidence="3">
    <location>
        <position position="141"/>
    </location>
</feature>
<dbReference type="FunFam" id="3.40.50.1360:FF:000001">
    <property type="entry name" value="Ribose-5-phosphate isomerase A"/>
    <property type="match status" value="1"/>
</dbReference>
<dbReference type="NCBIfam" id="NF001924">
    <property type="entry name" value="PRK00702.1"/>
    <property type="match status" value="1"/>
</dbReference>
<name>A0A1N6VYY7_9GAMM</name>
<feature type="binding site" evidence="3">
    <location>
        <begin position="119"/>
        <end position="122"/>
    </location>
    <ligand>
        <name>substrate</name>
    </ligand>
</feature>
<dbReference type="Proteomes" id="UP000186895">
    <property type="component" value="Unassembled WGS sequence"/>
</dbReference>
<dbReference type="InterPro" id="IPR020672">
    <property type="entry name" value="Ribose5P_isomerase_typA_subgr"/>
</dbReference>
<dbReference type="CDD" id="cd01398">
    <property type="entry name" value="RPI_A"/>
    <property type="match status" value="1"/>
</dbReference>
<dbReference type="PANTHER" id="PTHR11934:SF0">
    <property type="entry name" value="RIBOSE-5-PHOSPHATE ISOMERASE"/>
    <property type="match status" value="1"/>
</dbReference>
<dbReference type="eggNOG" id="COG0120">
    <property type="taxonomic scope" value="Bacteria"/>
</dbReference>
<organism evidence="4 5">
    <name type="scientific">Marinobacterium stanieri</name>
    <dbReference type="NCBI Taxonomy" id="49186"/>
    <lineage>
        <taxon>Bacteria</taxon>
        <taxon>Pseudomonadati</taxon>
        <taxon>Pseudomonadota</taxon>
        <taxon>Gammaproteobacteria</taxon>
        <taxon>Oceanospirillales</taxon>
        <taxon>Oceanospirillaceae</taxon>
        <taxon>Marinobacterium</taxon>
    </lineage>
</organism>
<dbReference type="GO" id="GO:0005829">
    <property type="term" value="C:cytosol"/>
    <property type="evidence" value="ECO:0007669"/>
    <property type="project" value="TreeGrafter"/>
</dbReference>
<comment type="pathway">
    <text evidence="3">Carbohydrate degradation; pentose phosphate pathway; D-ribose 5-phosphate from D-ribulose 5-phosphate (non-oxidative stage): step 1/1.</text>
</comment>
<sequence>MFRQMVSATCASVYKGNGGLRIIAVQFESATGTTMTQDEMKQAVAQAAVDHIQGRLEDDSIIGVGTGSTANCFIDALAKIKHRFAGAVASSEATAERLRGHGIEVLDLNSVSQMEFYIDGADEFDPHLNLVKGGGGALTREKIVAAVAKEFVCIVDQSKQVDLLGAFPLPVEVIPMARSYVGRQLAALGGQPQYREGFVTDNGNIILDLHDLEVLDPKALEAQINNMVGVVTNGLFARRGADIILMGTPDGVETIRHA</sequence>
<dbReference type="InterPro" id="IPR004788">
    <property type="entry name" value="Ribose5P_isomerase_type_A"/>
</dbReference>
<dbReference type="PANTHER" id="PTHR11934">
    <property type="entry name" value="RIBOSE-5-PHOSPHATE ISOMERASE"/>
    <property type="match status" value="1"/>
</dbReference>
<dbReference type="SUPFAM" id="SSF75445">
    <property type="entry name" value="D-ribose-5-phosphate isomerase (RpiA), lid domain"/>
    <property type="match status" value="1"/>
</dbReference>
<dbReference type="SUPFAM" id="SSF100950">
    <property type="entry name" value="NagB/RpiA/CoA transferase-like"/>
    <property type="match status" value="1"/>
</dbReference>
<feature type="binding site" evidence="3">
    <location>
        <begin position="66"/>
        <end position="69"/>
    </location>
    <ligand>
        <name>substrate</name>
    </ligand>
</feature>
<dbReference type="STRING" id="49186.SAMN05421647_109200"/>
<comment type="subunit">
    <text evidence="3">Homodimer.</text>
</comment>
<dbReference type="EC" id="5.3.1.6" evidence="3"/>
<keyword evidence="5" id="KW-1185">Reference proteome</keyword>
<dbReference type="Gene3D" id="3.30.70.260">
    <property type="match status" value="1"/>
</dbReference>
<evidence type="ECO:0000256" key="3">
    <source>
        <dbReference type="HAMAP-Rule" id="MF_00170"/>
    </source>
</evidence>
<dbReference type="GO" id="GO:0006014">
    <property type="term" value="P:D-ribose metabolic process"/>
    <property type="evidence" value="ECO:0007669"/>
    <property type="project" value="TreeGrafter"/>
</dbReference>
<evidence type="ECO:0000256" key="2">
    <source>
        <dbReference type="ARBA" id="ARBA00023235"/>
    </source>
</evidence>
<proteinExistence type="inferred from homology"/>
<dbReference type="FunFam" id="3.30.70.260:FF:000004">
    <property type="entry name" value="Ribose-5-phosphate isomerase A"/>
    <property type="match status" value="1"/>
</dbReference>
<dbReference type="GO" id="GO:0009052">
    <property type="term" value="P:pentose-phosphate shunt, non-oxidative branch"/>
    <property type="evidence" value="ECO:0007669"/>
    <property type="project" value="UniProtKB-UniRule"/>
</dbReference>
<protein>
    <recommendedName>
        <fullName evidence="3">Ribose-5-phosphate isomerase A</fullName>
        <ecNumber evidence="3">5.3.1.6</ecNumber>
    </recommendedName>
    <alternativeName>
        <fullName evidence="3">Phosphoriboisomerase A</fullName>
        <shortName evidence="3">PRI</shortName>
    </alternativeName>
</protein>
<dbReference type="NCBIfam" id="TIGR00021">
    <property type="entry name" value="rpiA"/>
    <property type="match status" value="1"/>
</dbReference>
<accession>A0A1N6VYY7</accession>
<evidence type="ECO:0000313" key="5">
    <source>
        <dbReference type="Proteomes" id="UP000186895"/>
    </source>
</evidence>